<accession>A0ABY5RLZ3</accession>
<dbReference type="PRINTS" id="PR00038">
    <property type="entry name" value="HTHLUXR"/>
</dbReference>
<proteinExistence type="predicted"/>
<dbReference type="SMART" id="SM00421">
    <property type="entry name" value="HTH_LUXR"/>
    <property type="match status" value="1"/>
</dbReference>
<keyword evidence="6" id="KW-1185">Reference proteome</keyword>
<organism evidence="5 6">
    <name type="scientific">Microvirga terrae</name>
    <dbReference type="NCBI Taxonomy" id="2740529"/>
    <lineage>
        <taxon>Bacteria</taxon>
        <taxon>Pseudomonadati</taxon>
        <taxon>Pseudomonadota</taxon>
        <taxon>Alphaproteobacteria</taxon>
        <taxon>Hyphomicrobiales</taxon>
        <taxon>Methylobacteriaceae</taxon>
        <taxon>Microvirga</taxon>
    </lineage>
</organism>
<dbReference type="PANTHER" id="PTHR44688:SF16">
    <property type="entry name" value="DNA-BINDING TRANSCRIPTIONAL ACTIVATOR DEVR_DOSR"/>
    <property type="match status" value="1"/>
</dbReference>
<gene>
    <name evidence="5" type="ORF">HPT29_017265</name>
</gene>
<keyword evidence="3" id="KW-0804">Transcription</keyword>
<dbReference type="InterPro" id="IPR036388">
    <property type="entry name" value="WH-like_DNA-bd_sf"/>
</dbReference>
<evidence type="ECO:0000313" key="5">
    <source>
        <dbReference type="EMBL" id="UVF18251.1"/>
    </source>
</evidence>
<dbReference type="InterPro" id="IPR016032">
    <property type="entry name" value="Sig_transdc_resp-reg_C-effctor"/>
</dbReference>
<evidence type="ECO:0000259" key="4">
    <source>
        <dbReference type="PROSITE" id="PS50043"/>
    </source>
</evidence>
<dbReference type="PROSITE" id="PS50043">
    <property type="entry name" value="HTH_LUXR_2"/>
    <property type="match status" value="1"/>
</dbReference>
<dbReference type="InterPro" id="IPR000792">
    <property type="entry name" value="Tscrpt_reg_LuxR_C"/>
</dbReference>
<keyword evidence="2" id="KW-0238">DNA-binding</keyword>
<dbReference type="Gene3D" id="1.10.10.10">
    <property type="entry name" value="Winged helix-like DNA-binding domain superfamily/Winged helix DNA-binding domain"/>
    <property type="match status" value="1"/>
</dbReference>
<dbReference type="PANTHER" id="PTHR44688">
    <property type="entry name" value="DNA-BINDING TRANSCRIPTIONAL ACTIVATOR DEVR_DOSR"/>
    <property type="match status" value="1"/>
</dbReference>
<dbReference type="Pfam" id="PF00196">
    <property type="entry name" value="GerE"/>
    <property type="match status" value="1"/>
</dbReference>
<dbReference type="Proteomes" id="UP001017257">
    <property type="component" value="Chromosome"/>
</dbReference>
<protein>
    <submittedName>
        <fullName evidence="5">Helix-turn-helix transcriptional regulator</fullName>
    </submittedName>
</protein>
<evidence type="ECO:0000256" key="3">
    <source>
        <dbReference type="ARBA" id="ARBA00023163"/>
    </source>
</evidence>
<dbReference type="RefSeq" id="WP_173947010.1">
    <property type="nucleotide sequence ID" value="NZ_CP102845.1"/>
</dbReference>
<dbReference type="EMBL" id="CP102845">
    <property type="protein sequence ID" value="UVF18251.1"/>
    <property type="molecule type" value="Genomic_DNA"/>
</dbReference>
<dbReference type="SUPFAM" id="SSF46894">
    <property type="entry name" value="C-terminal effector domain of the bipartite response regulators"/>
    <property type="match status" value="1"/>
</dbReference>
<evidence type="ECO:0000256" key="2">
    <source>
        <dbReference type="ARBA" id="ARBA00023125"/>
    </source>
</evidence>
<evidence type="ECO:0000313" key="6">
    <source>
        <dbReference type="Proteomes" id="UP001017257"/>
    </source>
</evidence>
<sequence length="368" mass="39669">MKPDQAFSDLIGRIYDCALDTSAWPAVLGEITQAFGGVMADLMVHEPFEPRQIIAAVHNWPDELVAKVQANVHINPALPIGLAAPVGQPLCTTRDFPELHRSRFWRTCFMDRGIFDYITTPLTRTVTSFATWGVVGSEARGAFGDEDLELARLLSPHIKRAVDISGVIGHRRVEAGTLRAALDALATAALIVEPDGTVLFRNRAADQELASQKLLRDHNGRLVGVTPEAVRLLGTLGSFSTGRTHHGIDAFLTDSAGRTMHATGAALDQAGEEIGSPILVLLREPEAAFTTPLASAASLYRLTIGELQVLGQVLQGHTLADAADILGLARSTVKTHLEGIYRKTQTNRQAELVSRIMSLASPLGGRRD</sequence>
<keyword evidence="1" id="KW-0805">Transcription regulation</keyword>
<name>A0ABY5RLZ3_9HYPH</name>
<reference evidence="5" key="1">
    <citation type="submission" date="2022-08" db="EMBL/GenBank/DDBJ databases">
        <title>Microvirga terrae sp. nov., isolated from soil.</title>
        <authorList>
            <person name="Kim K.H."/>
            <person name="Seo Y.L."/>
            <person name="Kim J.M."/>
            <person name="Lee J.K."/>
            <person name="Han D.M."/>
            <person name="Jeon C.O."/>
        </authorList>
    </citation>
    <scope>NUCLEOTIDE SEQUENCE</scope>
    <source>
        <strain evidence="5">R24</strain>
    </source>
</reference>
<feature type="domain" description="HTH luxR-type" evidence="4">
    <location>
        <begin position="295"/>
        <end position="360"/>
    </location>
</feature>
<evidence type="ECO:0000256" key="1">
    <source>
        <dbReference type="ARBA" id="ARBA00023015"/>
    </source>
</evidence>